<dbReference type="EMBL" id="CP029479">
    <property type="protein sequence ID" value="AWM77836.1"/>
    <property type="molecule type" value="Genomic_DNA"/>
</dbReference>
<protein>
    <submittedName>
        <fullName evidence="1">Uncharacterized protein</fullName>
    </submittedName>
</protein>
<gene>
    <name evidence="1" type="ORF">HYN04_08705</name>
</gene>
<dbReference type="PANTHER" id="PTHR35580:SF1">
    <property type="entry name" value="PHYTASE-LIKE DOMAIN-CONTAINING PROTEIN"/>
    <property type="match status" value="1"/>
</dbReference>
<dbReference type="KEGG" id="phb:HYN04_08705"/>
<dbReference type="Proteomes" id="UP000247763">
    <property type="component" value="Chromosome"/>
</dbReference>
<dbReference type="PANTHER" id="PTHR35580">
    <property type="entry name" value="CELL SURFACE GLYCOPROTEIN (S-LAYER PROTEIN)-LIKE PROTEIN"/>
    <property type="match status" value="1"/>
</dbReference>
<keyword evidence="2" id="KW-1185">Reference proteome</keyword>
<dbReference type="SUPFAM" id="SSF75011">
    <property type="entry name" value="3-carboxy-cis,cis-mucoante lactonizing enzyme"/>
    <property type="match status" value="1"/>
</dbReference>
<proteinExistence type="predicted"/>
<reference evidence="2" key="1">
    <citation type="submission" date="2018-05" db="EMBL/GenBank/DDBJ databases">
        <title>Genome sequencing of Phenylobacterium sp. HYN0004.</title>
        <authorList>
            <person name="Yi H."/>
            <person name="Baek C."/>
        </authorList>
    </citation>
    <scope>NUCLEOTIDE SEQUENCE [LARGE SCALE GENOMIC DNA]</scope>
    <source>
        <strain evidence="2">HYN0004</strain>
    </source>
</reference>
<evidence type="ECO:0000313" key="1">
    <source>
        <dbReference type="EMBL" id="AWM77836.1"/>
    </source>
</evidence>
<sequence>MTSIRNLPAGSVSSLFQSGLSGGASLSSSAAGLSADLLGGLYAGKGAGAGTALTSRLYAPIAPWSLTARPNPANTPELLGKAAKQAMSGGSLVNEDAAQLDLPNASSDYKKLFALYNGLNTLSQLAENARAKGVTASEAAQLQKVFQRGVKEVLGYVESSRFDRLRLVQGEVNASTRAAAAGRVAATAYQTPPLVASDLNAASDALQGDVRFTLSIARINQTHTIGVDLSSVPPSERTLPRFVSEVNAQLEAEGLATRFETRRIPGQERTTTVGGKTVSLGKTPDSWALNLKMDSSEAVTLTPAATVPAIYIAQKAGNPDPDGKPSTQDAVLTNQMLKLQTGAESLAPPDPLNTPAPKVAGQVWSKTLDAALASVRSMQTLSDGSVLVLSDVTGELGGQKIRGDRDVVLQKFDSAGKLLFSRDLGASDEASGLSMAVADDGRIAIAGKIKGKLEGATNGSVTELKGGVSDSFVTVYNAAGEEAWTQRRGSVGDDEATHLAWDSAGKLYVAGNSTGGRSGLSGLGQSDVFLETYETGANNTVTYSAAAIAGDTGKDVARGLFIDGDNLYLASNDGGFGVIRRFDLSGGAPALAATRNIGSLGGGDLTGLGMAGGRIIVAGNAWSGDLSAGNVVRDYSGGKDGFVARLSTSLNPSGRDRLTYFGGTGEDTVTGVSIKADRVFLTGTTRADLPSLDKIGTVDGFVAEIDPSNGNIDWSRRFSGKDGFVAPSAIAVDPGGASILDRLGLPTGAVNAADSLRLDAVSSVRVGDQLQVRGRLNGQKTTITVREGDTLTTFAERMGRALAGQADVRVMTVDGGRRLQVRPLTARNVVELIAGPEGKDALRGLGLPEGVLRTTTVAKGGKMAPADGGYPIFGLKLNGKINLENAAEIGHSAAELAAAITVVRSAYRDLKDAATPSSVKAAQSAPAAAVPAYMQKQIANYQEALAKLTGSG</sequence>
<dbReference type="OrthoDB" id="7196243at2"/>
<organism evidence="1 2">
    <name type="scientific">Phenylobacterium parvum</name>
    <dbReference type="NCBI Taxonomy" id="2201350"/>
    <lineage>
        <taxon>Bacteria</taxon>
        <taxon>Pseudomonadati</taxon>
        <taxon>Pseudomonadota</taxon>
        <taxon>Alphaproteobacteria</taxon>
        <taxon>Caulobacterales</taxon>
        <taxon>Caulobacteraceae</taxon>
        <taxon>Phenylobacterium</taxon>
    </lineage>
</organism>
<dbReference type="AlphaFoldDB" id="A0A2Z3HUK3"/>
<dbReference type="RefSeq" id="WP_110450403.1">
    <property type="nucleotide sequence ID" value="NZ_CP029479.1"/>
</dbReference>
<name>A0A2Z3HUK3_9CAUL</name>
<dbReference type="InterPro" id="IPR052918">
    <property type="entry name" value="Motility_Chemotaxis_Reg"/>
</dbReference>
<accession>A0A2Z3HUK3</accession>
<evidence type="ECO:0000313" key="2">
    <source>
        <dbReference type="Proteomes" id="UP000247763"/>
    </source>
</evidence>